<evidence type="ECO:0000313" key="1">
    <source>
        <dbReference type="EMBL" id="KAF2463333.1"/>
    </source>
</evidence>
<proteinExistence type="predicted"/>
<name>A0ACB6Q8N8_9PLEO</name>
<comment type="caution">
    <text evidence="1">The sequence shown here is derived from an EMBL/GenBank/DDBJ whole genome shotgun (WGS) entry which is preliminary data.</text>
</comment>
<organism evidence="1 2">
    <name type="scientific">Lindgomyces ingoldianus</name>
    <dbReference type="NCBI Taxonomy" id="673940"/>
    <lineage>
        <taxon>Eukaryota</taxon>
        <taxon>Fungi</taxon>
        <taxon>Dikarya</taxon>
        <taxon>Ascomycota</taxon>
        <taxon>Pezizomycotina</taxon>
        <taxon>Dothideomycetes</taxon>
        <taxon>Pleosporomycetidae</taxon>
        <taxon>Pleosporales</taxon>
        <taxon>Lindgomycetaceae</taxon>
        <taxon>Lindgomyces</taxon>
    </lineage>
</organism>
<evidence type="ECO:0000313" key="2">
    <source>
        <dbReference type="Proteomes" id="UP000799755"/>
    </source>
</evidence>
<protein>
    <submittedName>
        <fullName evidence="1">Uncharacterized protein</fullName>
    </submittedName>
</protein>
<dbReference type="EMBL" id="MU003551">
    <property type="protein sequence ID" value="KAF2463333.1"/>
    <property type="molecule type" value="Genomic_DNA"/>
</dbReference>
<reference evidence="1" key="1">
    <citation type="journal article" date="2020" name="Stud. Mycol.">
        <title>101 Dothideomycetes genomes: a test case for predicting lifestyles and emergence of pathogens.</title>
        <authorList>
            <person name="Haridas S."/>
            <person name="Albert R."/>
            <person name="Binder M."/>
            <person name="Bloem J."/>
            <person name="Labutti K."/>
            <person name="Salamov A."/>
            <person name="Andreopoulos B."/>
            <person name="Baker S."/>
            <person name="Barry K."/>
            <person name="Bills G."/>
            <person name="Bluhm B."/>
            <person name="Cannon C."/>
            <person name="Castanera R."/>
            <person name="Culley D."/>
            <person name="Daum C."/>
            <person name="Ezra D."/>
            <person name="Gonzalez J."/>
            <person name="Henrissat B."/>
            <person name="Kuo A."/>
            <person name="Liang C."/>
            <person name="Lipzen A."/>
            <person name="Lutzoni F."/>
            <person name="Magnuson J."/>
            <person name="Mondo S."/>
            <person name="Nolan M."/>
            <person name="Ohm R."/>
            <person name="Pangilinan J."/>
            <person name="Park H.-J."/>
            <person name="Ramirez L."/>
            <person name="Alfaro M."/>
            <person name="Sun H."/>
            <person name="Tritt A."/>
            <person name="Yoshinaga Y."/>
            <person name="Zwiers L.-H."/>
            <person name="Turgeon B."/>
            <person name="Goodwin S."/>
            <person name="Spatafora J."/>
            <person name="Crous P."/>
            <person name="Grigoriev I."/>
        </authorList>
    </citation>
    <scope>NUCLEOTIDE SEQUENCE</scope>
    <source>
        <strain evidence="1">ATCC 200398</strain>
    </source>
</reference>
<keyword evidence="2" id="KW-1185">Reference proteome</keyword>
<gene>
    <name evidence="1" type="ORF">BDR25DRAFT_362882</name>
</gene>
<accession>A0ACB6Q8N8</accession>
<sequence length="160" mass="18217">MDLRTIVPFNSLLISSQHINTHFRTHNALKLLNLLFPTLADDIPPNISPKILNLTIIYPLNEASPQHNAACVMVLSSYRISIDTTSFVSCRRKLSKKSSQMNVSHLLPTLSQYALYSGTKNHPTELRHEFKSMKKPGEVHFRDDITNAPKCNDYDLKELE</sequence>
<dbReference type="Proteomes" id="UP000799755">
    <property type="component" value="Unassembled WGS sequence"/>
</dbReference>